<protein>
    <submittedName>
        <fullName evidence="6">Protein PLASTID MOVEMENT IMPAIRED 2-like</fullName>
    </submittedName>
</protein>
<evidence type="ECO:0000256" key="2">
    <source>
        <dbReference type="ARBA" id="ARBA00023054"/>
    </source>
</evidence>
<name>A0ABM3QYG8_SPIOL</name>
<evidence type="ECO:0000313" key="5">
    <source>
        <dbReference type="Proteomes" id="UP000813463"/>
    </source>
</evidence>
<reference evidence="6" key="2">
    <citation type="submission" date="2025-08" db="UniProtKB">
        <authorList>
            <consortium name="RefSeq"/>
        </authorList>
    </citation>
    <scope>IDENTIFICATION</scope>
    <source>
        <tissue evidence="6">Leaf</tissue>
    </source>
</reference>
<reference evidence="5" key="1">
    <citation type="journal article" date="2021" name="Nat. Commun.">
        <title>Genomic analyses provide insights into spinach domestication and the genetic basis of agronomic traits.</title>
        <authorList>
            <person name="Cai X."/>
            <person name="Sun X."/>
            <person name="Xu C."/>
            <person name="Sun H."/>
            <person name="Wang X."/>
            <person name="Ge C."/>
            <person name="Zhang Z."/>
            <person name="Wang Q."/>
            <person name="Fei Z."/>
            <person name="Jiao C."/>
            <person name="Wang Q."/>
        </authorList>
    </citation>
    <scope>NUCLEOTIDE SEQUENCE [LARGE SCALE GENOMIC DNA]</scope>
    <source>
        <strain evidence="5">cv. Varoflay</strain>
    </source>
</reference>
<evidence type="ECO:0000256" key="3">
    <source>
        <dbReference type="SAM" id="Coils"/>
    </source>
</evidence>
<dbReference type="PANTHER" id="PTHR32054">
    <property type="entry name" value="HEAVY CHAIN, PUTATIVE, EXPRESSED-RELATED-RELATED"/>
    <property type="match status" value="1"/>
</dbReference>
<sequence>MNFENILQLTNSEVDVLQNELNLIKEMDSNFHRSESLKNSASQSVTEDLEAARKELEAIKAEGAKDKLEVARASEEKAKSKLEYDYLTGCAAGAREIADKKVSAAHAWVEALKASERETNIKTELVEREIGELKLKEVKRIEESKNMAESTTEELQQERHQKNKSFQEKRTRDHEYTSTPVSQPKFRRSLNSPATRRMSTSNSLSVKRRRNAMLKVAKYFANEHTENDKADTHN</sequence>
<dbReference type="RefSeq" id="XP_056688401.1">
    <property type="nucleotide sequence ID" value="XM_056832423.1"/>
</dbReference>
<feature type="region of interest" description="Disordered" evidence="4">
    <location>
        <begin position="145"/>
        <end position="210"/>
    </location>
</feature>
<keyword evidence="5" id="KW-1185">Reference proteome</keyword>
<feature type="compositionally biased region" description="Basic and acidic residues" evidence="4">
    <location>
        <begin position="156"/>
        <end position="176"/>
    </location>
</feature>
<evidence type="ECO:0000313" key="6">
    <source>
        <dbReference type="RefSeq" id="XP_056688401.1"/>
    </source>
</evidence>
<dbReference type="PANTHER" id="PTHR32054:SF2">
    <property type="entry name" value="PROTEIN PLASTID MOVEMENT IMPAIRED 2"/>
    <property type="match status" value="1"/>
</dbReference>
<accession>A0ABM3QYG8</accession>
<evidence type="ECO:0000256" key="1">
    <source>
        <dbReference type="ARBA" id="ARBA00005485"/>
    </source>
</evidence>
<dbReference type="Proteomes" id="UP000813463">
    <property type="component" value="Chromosome 6"/>
</dbReference>
<proteinExistence type="inferred from homology"/>
<gene>
    <name evidence="6" type="primary">LOC130463327</name>
</gene>
<keyword evidence="2 3" id="KW-0175">Coiled coil</keyword>
<organism evidence="5 6">
    <name type="scientific">Spinacia oleracea</name>
    <name type="common">Spinach</name>
    <dbReference type="NCBI Taxonomy" id="3562"/>
    <lineage>
        <taxon>Eukaryota</taxon>
        <taxon>Viridiplantae</taxon>
        <taxon>Streptophyta</taxon>
        <taxon>Embryophyta</taxon>
        <taxon>Tracheophyta</taxon>
        <taxon>Spermatophyta</taxon>
        <taxon>Magnoliopsida</taxon>
        <taxon>eudicotyledons</taxon>
        <taxon>Gunneridae</taxon>
        <taxon>Pentapetalae</taxon>
        <taxon>Caryophyllales</taxon>
        <taxon>Chenopodiaceae</taxon>
        <taxon>Chenopodioideae</taxon>
        <taxon>Anserineae</taxon>
        <taxon>Spinacia</taxon>
    </lineage>
</organism>
<dbReference type="GeneID" id="130463327"/>
<evidence type="ECO:0000256" key="4">
    <source>
        <dbReference type="SAM" id="MobiDB-lite"/>
    </source>
</evidence>
<feature type="compositionally biased region" description="Polar residues" evidence="4">
    <location>
        <begin position="189"/>
        <end position="205"/>
    </location>
</feature>
<feature type="coiled-coil region" evidence="3">
    <location>
        <begin position="7"/>
        <end position="81"/>
    </location>
</feature>
<comment type="similarity">
    <text evidence="1">Belongs to the WEB family.</text>
</comment>